<evidence type="ECO:0000313" key="8">
    <source>
        <dbReference type="Proteomes" id="UP000674938"/>
    </source>
</evidence>
<keyword evidence="7" id="KW-0762">Sugar transport</keyword>
<organism evidence="7 8">
    <name type="scientific">Vagococcus allomyrinae</name>
    <dbReference type="NCBI Taxonomy" id="2794353"/>
    <lineage>
        <taxon>Bacteria</taxon>
        <taxon>Bacillati</taxon>
        <taxon>Bacillota</taxon>
        <taxon>Bacilli</taxon>
        <taxon>Lactobacillales</taxon>
        <taxon>Enterococcaceae</taxon>
        <taxon>Vagococcus</taxon>
    </lineage>
</organism>
<dbReference type="Pfam" id="PF00359">
    <property type="entry name" value="PTS_EIIA_2"/>
    <property type="match status" value="1"/>
</dbReference>
<dbReference type="AlphaFoldDB" id="A0A940P768"/>
<dbReference type="InterPro" id="IPR002178">
    <property type="entry name" value="PTS_EIIA_type-2_dom"/>
</dbReference>
<dbReference type="PROSITE" id="PS51372">
    <property type="entry name" value="PRD_2"/>
    <property type="match status" value="1"/>
</dbReference>
<dbReference type="Pfam" id="PF00874">
    <property type="entry name" value="PRD"/>
    <property type="match status" value="1"/>
</dbReference>
<name>A0A940P768_9ENTE</name>
<proteinExistence type="predicted"/>
<gene>
    <name evidence="7" type="ORF">I6N95_08275</name>
</gene>
<evidence type="ECO:0000313" key="7">
    <source>
        <dbReference type="EMBL" id="MBP1040996.1"/>
    </source>
</evidence>
<dbReference type="RefSeq" id="WP_209526606.1">
    <property type="nucleotide sequence ID" value="NZ_JAEEGA010000004.1"/>
</dbReference>
<evidence type="ECO:0000259" key="4">
    <source>
        <dbReference type="PROSITE" id="PS51000"/>
    </source>
</evidence>
<dbReference type="PANTHER" id="PTHR30185">
    <property type="entry name" value="CRYPTIC BETA-GLUCOSIDE BGL OPERON ANTITERMINATOR"/>
    <property type="match status" value="1"/>
</dbReference>
<keyword evidence="3" id="KW-0804">Transcription</keyword>
<feature type="domain" description="HTH deoR-type" evidence="4">
    <location>
        <begin position="1"/>
        <end position="61"/>
    </location>
</feature>
<dbReference type="InterPro" id="IPR016152">
    <property type="entry name" value="PTrfase/Anion_transptr"/>
</dbReference>
<keyword evidence="1" id="KW-0677">Repeat</keyword>
<evidence type="ECO:0000256" key="1">
    <source>
        <dbReference type="ARBA" id="ARBA00022737"/>
    </source>
</evidence>
<keyword evidence="2" id="KW-0805">Transcription regulation</keyword>
<accession>A0A940P768</accession>
<evidence type="ECO:0000259" key="5">
    <source>
        <dbReference type="PROSITE" id="PS51094"/>
    </source>
</evidence>
<dbReference type="PANTHER" id="PTHR30185:SF12">
    <property type="entry name" value="TRANSCRIPTIONAL REGULATOR MANR"/>
    <property type="match status" value="1"/>
</dbReference>
<protein>
    <submittedName>
        <fullName evidence="7">PTS sugar transporter subunit IIA</fullName>
    </submittedName>
</protein>
<dbReference type="Gene3D" id="3.40.930.10">
    <property type="entry name" value="Mannitol-specific EII, Chain A"/>
    <property type="match status" value="1"/>
</dbReference>
<dbReference type="CDD" id="cd05568">
    <property type="entry name" value="PTS_IIB_bgl_like"/>
    <property type="match status" value="1"/>
</dbReference>
<evidence type="ECO:0000259" key="6">
    <source>
        <dbReference type="PROSITE" id="PS51372"/>
    </source>
</evidence>
<comment type="caution">
    <text evidence="7">The sequence shown here is derived from an EMBL/GenBank/DDBJ whole genome shotgun (WGS) entry which is preliminary data.</text>
</comment>
<dbReference type="GO" id="GO:0003700">
    <property type="term" value="F:DNA-binding transcription factor activity"/>
    <property type="evidence" value="ECO:0007669"/>
    <property type="project" value="InterPro"/>
</dbReference>
<evidence type="ECO:0000256" key="3">
    <source>
        <dbReference type="ARBA" id="ARBA00023163"/>
    </source>
</evidence>
<dbReference type="SUPFAM" id="SSF55804">
    <property type="entry name" value="Phoshotransferase/anion transport protein"/>
    <property type="match status" value="1"/>
</dbReference>
<dbReference type="InterPro" id="IPR036634">
    <property type="entry name" value="PRD_sf"/>
</dbReference>
<dbReference type="EMBL" id="JAEEGA010000004">
    <property type="protein sequence ID" value="MBP1040996.1"/>
    <property type="molecule type" value="Genomic_DNA"/>
</dbReference>
<dbReference type="Gene3D" id="1.10.1790.10">
    <property type="entry name" value="PRD domain"/>
    <property type="match status" value="1"/>
</dbReference>
<dbReference type="Proteomes" id="UP000674938">
    <property type="component" value="Unassembled WGS sequence"/>
</dbReference>
<dbReference type="InterPro" id="IPR050661">
    <property type="entry name" value="BglG_antiterminators"/>
</dbReference>
<dbReference type="SUPFAM" id="SSF63520">
    <property type="entry name" value="PTS-regulatory domain, PRD"/>
    <property type="match status" value="1"/>
</dbReference>
<dbReference type="InterPro" id="IPR001034">
    <property type="entry name" value="DeoR_HTH"/>
</dbReference>
<feature type="domain" description="PRD" evidence="6">
    <location>
        <begin position="239"/>
        <end position="347"/>
    </location>
</feature>
<dbReference type="PROSITE" id="PS51094">
    <property type="entry name" value="PTS_EIIA_TYPE_2"/>
    <property type="match status" value="1"/>
</dbReference>
<dbReference type="PROSITE" id="PS51000">
    <property type="entry name" value="HTH_DEOR_2"/>
    <property type="match status" value="1"/>
</dbReference>
<feature type="domain" description="PTS EIIA type-2" evidence="5">
    <location>
        <begin position="444"/>
        <end position="582"/>
    </location>
</feature>
<reference evidence="7" key="1">
    <citation type="submission" date="2020-12" db="EMBL/GenBank/DDBJ databases">
        <title>Vagococcus allomyrinae sp. nov. and Enterococcus lavae sp. nov., isolated from the larvae of Allomyrina dichotoma.</title>
        <authorList>
            <person name="Lee S.D."/>
        </authorList>
    </citation>
    <scope>NUCLEOTIDE SEQUENCE</scope>
    <source>
        <strain evidence="7">BWB3-3</strain>
    </source>
</reference>
<keyword evidence="8" id="KW-1185">Reference proteome</keyword>
<evidence type="ECO:0000256" key="2">
    <source>
        <dbReference type="ARBA" id="ARBA00023015"/>
    </source>
</evidence>
<dbReference type="InterPro" id="IPR011608">
    <property type="entry name" value="PRD"/>
</dbReference>
<keyword evidence="7" id="KW-0813">Transport</keyword>
<sequence length="588" mass="67657">MIKRHQELFQFLIENNPCTISDICLYLGISKPTLRSDIDHLNGEVVDYSVSIVYLDGGLIGFNDLGAALKLLKIIDSFVEMSLTSKMQLYLLLKNQTIPLQEIADELYVSKSKIVNVANQLLQLSAGLVHSSRNGYYFTDNQQIRADVFISLLAPYFKGNNFAEEYKLFCLKQFELAAYIPEGVVADAIRDAHALKERSDLLKDHLITKQFLSQIFRALQETEPSQRELTEFAVEVDAELQQHHQQIVQEMLASIDRFLGTSFSQDQELIKGLMNHIDFTWKEYRDQIGPVESLEFMDMKKQYPLSYESAVIASQHLSDQYAVSFDTNDLTYLSIHFQNSLEKRKRKKTYLNTVIITPYGLTAGKLIDNQLSQQFESIHTVDITSYSDFLFKDYEEPIDLVLSLSYIEDCPFPVIYLPLVLTDSVVSEINHFIKNKKYDYLIEAIMNQALIIQKKSVSSSQQVMELMTTELTRVEAIDSHYLDSVIAREALSSTALKGVAVPHGNIRHVKQNRLAVLKLETPLQWEDQLVDWVFMLAITEDTMKANTHFFNNFYRVVAKNMFYISLCKIKGEQDFSQLRKQLLKLFTH</sequence>